<organism evidence="2 3">
    <name type="scientific">Cichlidogyrus casuarinus</name>
    <dbReference type="NCBI Taxonomy" id="1844966"/>
    <lineage>
        <taxon>Eukaryota</taxon>
        <taxon>Metazoa</taxon>
        <taxon>Spiralia</taxon>
        <taxon>Lophotrochozoa</taxon>
        <taxon>Platyhelminthes</taxon>
        <taxon>Monogenea</taxon>
        <taxon>Monopisthocotylea</taxon>
        <taxon>Dactylogyridea</taxon>
        <taxon>Ancyrocephalidae</taxon>
        <taxon>Cichlidogyrus</taxon>
    </lineage>
</organism>
<name>A0ABD2Q9K5_9PLAT</name>
<protein>
    <submittedName>
        <fullName evidence="2">Uncharacterized protein</fullName>
    </submittedName>
</protein>
<comment type="caution">
    <text evidence="2">The sequence shown here is derived from an EMBL/GenBank/DDBJ whole genome shotgun (WGS) entry which is preliminary data.</text>
</comment>
<gene>
    <name evidence="2" type="ORF">Ciccas_005118</name>
</gene>
<evidence type="ECO:0000313" key="2">
    <source>
        <dbReference type="EMBL" id="KAL3316240.1"/>
    </source>
</evidence>
<dbReference type="AlphaFoldDB" id="A0ABD2Q9K5"/>
<reference evidence="2 3" key="1">
    <citation type="submission" date="2024-11" db="EMBL/GenBank/DDBJ databases">
        <title>Adaptive evolution of stress response genes in parasites aligns with host niche diversity.</title>
        <authorList>
            <person name="Hahn C."/>
            <person name="Resl P."/>
        </authorList>
    </citation>
    <scope>NUCLEOTIDE SEQUENCE [LARGE SCALE GENOMIC DNA]</scope>
    <source>
        <strain evidence="2">EGGRZ-B1_66</strain>
        <tissue evidence="2">Body</tissue>
    </source>
</reference>
<dbReference type="EMBL" id="JBJKFK010000576">
    <property type="protein sequence ID" value="KAL3316240.1"/>
    <property type="molecule type" value="Genomic_DNA"/>
</dbReference>
<feature type="region of interest" description="Disordered" evidence="1">
    <location>
        <begin position="260"/>
        <end position="296"/>
    </location>
</feature>
<dbReference type="Proteomes" id="UP001626550">
    <property type="component" value="Unassembled WGS sequence"/>
</dbReference>
<proteinExistence type="predicted"/>
<evidence type="ECO:0000256" key="1">
    <source>
        <dbReference type="SAM" id="MobiDB-lite"/>
    </source>
</evidence>
<accession>A0ABD2Q9K5</accession>
<keyword evidence="3" id="KW-1185">Reference proteome</keyword>
<evidence type="ECO:0000313" key="3">
    <source>
        <dbReference type="Proteomes" id="UP001626550"/>
    </source>
</evidence>
<sequence length="296" mass="32981">MAGLENLQTSTDLGHLLVSELVRETQRRLSDYVTQAVSFLHNLAASLSSEKSAEVPSKAVVMAEQATLRQCNRDFDSFTNFFKASHSEGAGLLPCQVVAIKEFIRLLESSELASNMLKKTQTICEVRLAYVKIMKRLQNVCPSTVMGREIQNSLLSETEKRLGNNVNKTIFLAADMEKAIISIQDLYHHIVDQPLPLQHTARDQNQDRAYEIASFVRKKQVLPPLNTSPTPSLTTQSSIRSELDNYILENCSKIRSWVGDVRPGAGAGSESSDSESELGRSRMTRSRSKLLEIVKP</sequence>